<organism evidence="1">
    <name type="scientific">hydrocarbon metagenome</name>
    <dbReference type="NCBI Taxonomy" id="938273"/>
    <lineage>
        <taxon>unclassified sequences</taxon>
        <taxon>metagenomes</taxon>
        <taxon>ecological metagenomes</taxon>
    </lineage>
</organism>
<reference evidence="1" key="1">
    <citation type="journal article" date="2015" name="Proc. Natl. Acad. Sci. U.S.A.">
        <title>Networks of energetic and metabolic interactions define dynamics in microbial communities.</title>
        <authorList>
            <person name="Embree M."/>
            <person name="Liu J.K."/>
            <person name="Al-Bassam M.M."/>
            <person name="Zengler K."/>
        </authorList>
    </citation>
    <scope>NUCLEOTIDE SEQUENCE</scope>
</reference>
<gene>
    <name evidence="1" type="ORF">ASZ90_005746</name>
</gene>
<protein>
    <submittedName>
        <fullName evidence="1">Uncharacterized protein</fullName>
    </submittedName>
</protein>
<comment type="caution">
    <text evidence="1">The sequence shown here is derived from an EMBL/GenBank/DDBJ whole genome shotgun (WGS) entry which is preliminary data.</text>
</comment>
<proteinExistence type="predicted"/>
<dbReference type="EMBL" id="LNQE01000847">
    <property type="protein sequence ID" value="KUG24458.1"/>
    <property type="molecule type" value="Genomic_DNA"/>
</dbReference>
<evidence type="ECO:0000313" key="1">
    <source>
        <dbReference type="EMBL" id="KUG24458.1"/>
    </source>
</evidence>
<name>A0A0W8FUA1_9ZZZZ</name>
<sequence length="136" mass="16040">MDDNLRQAAPVSVDVPLISNQNVLMNIALIKQYHENMSIAKIEPVVFNALRRLNMENMAYKRNPDLNDEERFFAMLLRAVMVRDALVIIDRPFKIIPHLKNIDYILQALKNVEDLYLNCHIYDYEWMREKYGALSK</sequence>
<accession>A0A0W8FUA1</accession>
<dbReference type="AlphaFoldDB" id="A0A0W8FUA1"/>